<dbReference type="PANTHER" id="PTHR45930">
    <property type="entry name" value="G-PROTEIN COUPLED RECEPTOR 124-LIKE PROTEIN"/>
    <property type="match status" value="1"/>
</dbReference>
<dbReference type="PANTHER" id="PTHR45930:SF4">
    <property type="entry name" value="ADHESION G PROTEIN-COUPLED RECEPTOR A3"/>
    <property type="match status" value="1"/>
</dbReference>
<evidence type="ECO:0000256" key="13">
    <source>
        <dbReference type="SAM" id="SignalP"/>
    </source>
</evidence>
<dbReference type="Pfam" id="PF13855">
    <property type="entry name" value="LRR_8"/>
    <property type="match status" value="1"/>
</dbReference>
<gene>
    <name evidence="17" type="ORF">PVAND_012518</name>
</gene>
<dbReference type="Proteomes" id="UP001107558">
    <property type="component" value="Chromosome 1"/>
</dbReference>
<name>A0A9J6CMQ4_POLVA</name>
<dbReference type="InterPro" id="IPR000483">
    <property type="entry name" value="Cys-rich_flank_reg_C"/>
</dbReference>
<evidence type="ECO:0000256" key="9">
    <source>
        <dbReference type="ARBA" id="ARBA00023157"/>
    </source>
</evidence>
<sequence>MSRFLLYFYVFLFISYHTYGEIENNCPKQCECERSEENGLKVKCEKVKDVRDIIFGNISSEIVILDLSNNQITKLDETSFIEDFSKLTRLNFSNNQITNVFHGALSSLKSLKILDISSNPLACNCELLWLPNYAQSNLIKLKPAPKCSTPDLFKGQSLKKIQIGVDIHCSQTHHTSLLDLIPDRAQLIFEGDSLTLTCLAPRIAIGSMRESENYMFKIFWGWSEKIVNPNVEDVVFLNPREKFPSLLIDERTSDSGILSSVLKIPYITRNHSGLFDCTLISMQANLSRTVAVHVISEKTQYCPLQETSDNKGWFSWPKTIRGNTVRLPCSIEGVGGSFAMRRCNEAGEWENIDSSNCPYIRETTRILEQFAKVNLSIARGTVLDSARKLKIYTSKLSEDGDEKFKDPLDLIYIGKTLENYLEFVHTEKELGSIIIDIVSNIMKFPRQILEQAQALNGTCKKLIEAVELASTYSTSADSQKSNLAIELFNIPNEASVGILCSWIKIEGHRVFQCNTASKMQNLAFHEKNIEASIQFPATQYSNPQNSHRLIVSVYQNTKLFPQSRVQGNYQVTSNIIGAKILTPPSSLVPMIPKNLSDPIYIVLRAVPFHDEISIPKPVWWDENEFNGTGGWSLNQGCQTIHYSQGMLMFSCNRLGFYGLVQHTKALNDFPDDPDVGARFRYSPIGFYFGAFILFATMWLNIVTYVFHFNEIMMGRRIKHSLINTWISISALVFVFVIGIYQTEDHKMCQFFGISIHYLSLCVLLWISVSVSNMYKRVSRNDRIGMEDELPRDQRIKKSVLGLYFVGYGIGLLICGINSAVNIKEYASYTHCFMDSSSELGALFLPASILLFFLVIMFICIRFHLRNRTVCTTHLSEGTEAMEIDLLESNNAVNAARSVRSVRSVRSLSTQPTNSSEDDLESSPRTQLKSYIIVLVLYLLTWISAGIAVSIPFNERVIYEEEIFSIAFALFSTFLGCFVMFFYGLARSDVRAIWSRFRHCGKSSKVITTVVKDCDAETIGTVFYHQPMNLSRTNSQNSRHRPLSVGSIRIKSSSIEHIVDPMTKHHNHNYNGSIGGSNFMMTMQRHQTTSVYGDDSSNAEMFYNPSQSNAARRFFKKQKRLQKLNNIDVQRRNEFNDQSSDISSTIMSYSKPVSEMLGTSSKVNNKNIHVDENKTKMKQFSNSNILSDSCNESELFNDICQEGLRVSTLKSKINNFGANNNYTNLLHDAHDFKIDDNKQKSAIDKSCNIINKLNENDGPLYVNTKNLMGNTIEEVNESDREESEPLIVNTDTNAMNVLGLPSPSIAQPQTPINQQNDLKLTRDETYISPALEISGNFMTNHSPRSIRSKSKSLDQLNMVTSINYQHHETHARSISFNNISLLDQSNLIEMLPVSETASSTVAYQMKEPHITSSMILDRDESRSPILIAPSLCEIDDLDNQSNYTISNDTVNDSSLDDLMNQRTTNSNSFENTPIYLNPDNSANFGLYSNSSHRNSSPTNFSDINYQNSELSIRSQDFYAPQPENDMDNFILAERDNLNFNISDDDEGDDNANHEFNCSSDFLIHPQQSDEDGIDQLYQQVRGTLENPVKIPKKPAPLPKPKNLKVKSRHFVLQQTGLLSPTEDDSSIMK</sequence>
<dbReference type="SUPFAM" id="SSF111418">
    <property type="entry name" value="Hormone receptor domain"/>
    <property type="match status" value="1"/>
</dbReference>
<evidence type="ECO:0000313" key="18">
    <source>
        <dbReference type="Proteomes" id="UP001107558"/>
    </source>
</evidence>
<evidence type="ECO:0000259" key="15">
    <source>
        <dbReference type="PROSITE" id="PS50227"/>
    </source>
</evidence>
<dbReference type="GO" id="GO:0005886">
    <property type="term" value="C:plasma membrane"/>
    <property type="evidence" value="ECO:0007669"/>
    <property type="project" value="TreeGrafter"/>
</dbReference>
<keyword evidence="6" id="KW-0677">Repeat</keyword>
<dbReference type="PROSITE" id="PS50227">
    <property type="entry name" value="G_PROTEIN_RECEP_F2_3"/>
    <property type="match status" value="1"/>
</dbReference>
<evidence type="ECO:0000256" key="4">
    <source>
        <dbReference type="ARBA" id="ARBA00022692"/>
    </source>
</evidence>
<feature type="transmembrane region" description="Helical" evidence="12">
    <location>
        <begin position="962"/>
        <end position="985"/>
    </location>
</feature>
<evidence type="ECO:0000256" key="11">
    <source>
        <dbReference type="ARBA" id="ARBA00023319"/>
    </source>
</evidence>
<keyword evidence="10" id="KW-0675">Receptor</keyword>
<feature type="transmembrane region" description="Helical" evidence="12">
    <location>
        <begin position="930"/>
        <end position="950"/>
    </location>
</feature>
<comment type="caution">
    <text evidence="17">The sequence shown here is derived from an EMBL/GenBank/DDBJ whole genome shotgun (WGS) entry which is preliminary data.</text>
</comment>
<dbReference type="PROSITE" id="PS50221">
    <property type="entry name" value="GAIN_B"/>
    <property type="match status" value="1"/>
</dbReference>
<evidence type="ECO:0000259" key="14">
    <source>
        <dbReference type="PROSITE" id="PS50221"/>
    </source>
</evidence>
<dbReference type="Gene3D" id="3.80.10.10">
    <property type="entry name" value="Ribonuclease Inhibitor"/>
    <property type="match status" value="2"/>
</dbReference>
<keyword evidence="8 12" id="KW-0472">Membrane</keyword>
<keyword evidence="11" id="KW-0393">Immunoglobulin domain</keyword>
<feature type="transmembrane region" description="Helical" evidence="12">
    <location>
        <begin position="840"/>
        <end position="860"/>
    </location>
</feature>
<dbReference type="InterPro" id="IPR013783">
    <property type="entry name" value="Ig-like_fold"/>
</dbReference>
<dbReference type="EMBL" id="JADBJN010000001">
    <property type="protein sequence ID" value="KAG5683224.1"/>
    <property type="molecule type" value="Genomic_DNA"/>
</dbReference>
<dbReference type="InterPro" id="IPR001611">
    <property type="entry name" value="Leu-rich_rpt"/>
</dbReference>
<evidence type="ECO:0000256" key="1">
    <source>
        <dbReference type="ARBA" id="ARBA00004141"/>
    </source>
</evidence>
<feature type="transmembrane region" description="Helical" evidence="12">
    <location>
        <begin position="684"/>
        <end position="708"/>
    </location>
</feature>
<dbReference type="SUPFAM" id="SSF52058">
    <property type="entry name" value="L domain-like"/>
    <property type="match status" value="1"/>
</dbReference>
<dbReference type="InterPro" id="IPR000203">
    <property type="entry name" value="GPS"/>
</dbReference>
<comment type="subcellular location">
    <subcellularLocation>
        <location evidence="1">Membrane</location>
        <topology evidence="1">Multi-pass membrane protein</topology>
    </subcellularLocation>
</comment>
<feature type="domain" description="G-protein coupled receptors family 2 profile 1" evidence="15">
    <location>
        <begin position="276"/>
        <end position="361"/>
    </location>
</feature>
<dbReference type="Gene3D" id="4.10.1240.10">
    <property type="entry name" value="GPCR, family 2, extracellular hormone receptor domain"/>
    <property type="match status" value="1"/>
</dbReference>
<keyword evidence="3" id="KW-0433">Leucine-rich repeat</keyword>
<evidence type="ECO:0000256" key="2">
    <source>
        <dbReference type="ARBA" id="ARBA00007343"/>
    </source>
</evidence>
<evidence type="ECO:0008006" key="19">
    <source>
        <dbReference type="Google" id="ProtNLM"/>
    </source>
</evidence>
<feature type="domain" description="Ig-like" evidence="16">
    <location>
        <begin position="190"/>
        <end position="287"/>
    </location>
</feature>
<keyword evidence="5 13" id="KW-0732">Signal</keyword>
<dbReference type="Gene3D" id="2.60.40.10">
    <property type="entry name" value="Immunoglobulins"/>
    <property type="match status" value="1"/>
</dbReference>
<dbReference type="OrthoDB" id="10031018at2759"/>
<protein>
    <recommendedName>
        <fullName evidence="19">G-protein coupled receptor</fullName>
    </recommendedName>
</protein>
<dbReference type="SMART" id="SM00082">
    <property type="entry name" value="LRRCT"/>
    <property type="match status" value="1"/>
</dbReference>
<evidence type="ECO:0000256" key="6">
    <source>
        <dbReference type="ARBA" id="ARBA00022737"/>
    </source>
</evidence>
<dbReference type="InterPro" id="IPR036445">
    <property type="entry name" value="GPCR_2_extracell_dom_sf"/>
</dbReference>
<keyword evidence="9" id="KW-1015">Disulfide bond</keyword>
<dbReference type="PROSITE" id="PS50835">
    <property type="entry name" value="IG_LIKE"/>
    <property type="match status" value="1"/>
</dbReference>
<evidence type="ECO:0000259" key="16">
    <source>
        <dbReference type="PROSITE" id="PS50835"/>
    </source>
</evidence>
<dbReference type="InterPro" id="IPR001879">
    <property type="entry name" value="GPCR_2_extracellular_dom"/>
</dbReference>
<dbReference type="Pfam" id="PF00002">
    <property type="entry name" value="7tm_2"/>
    <property type="match status" value="1"/>
</dbReference>
<dbReference type="GO" id="GO:0004930">
    <property type="term" value="F:G protein-coupled receptor activity"/>
    <property type="evidence" value="ECO:0007669"/>
    <property type="project" value="InterPro"/>
</dbReference>
<dbReference type="Pfam" id="PF01825">
    <property type="entry name" value="GPS"/>
    <property type="match status" value="1"/>
</dbReference>
<dbReference type="PROSITE" id="PS51450">
    <property type="entry name" value="LRR"/>
    <property type="match status" value="1"/>
</dbReference>
<dbReference type="InterPro" id="IPR000832">
    <property type="entry name" value="GPCR_2_secretin-like"/>
</dbReference>
<dbReference type="InterPro" id="IPR058808">
    <property type="entry name" value="GAIN_ADGRA2/3"/>
</dbReference>
<keyword evidence="4 12" id="KW-0812">Transmembrane</keyword>
<keyword evidence="18" id="KW-1185">Reference proteome</keyword>
<proteinExistence type="inferred from homology"/>
<evidence type="ECO:0000256" key="3">
    <source>
        <dbReference type="ARBA" id="ARBA00022614"/>
    </source>
</evidence>
<feature type="domain" description="GAIN-B" evidence="14">
    <location>
        <begin position="511"/>
        <end position="667"/>
    </location>
</feature>
<feature type="chain" id="PRO_5039926253" description="G-protein coupled receptor" evidence="13">
    <location>
        <begin position="21"/>
        <end position="1628"/>
    </location>
</feature>
<dbReference type="InterPro" id="IPR051963">
    <property type="entry name" value="Adhesion_GPCR_A"/>
</dbReference>
<organism evidence="17 18">
    <name type="scientific">Polypedilum vanderplanki</name>
    <name type="common">Sleeping chironomid midge</name>
    <dbReference type="NCBI Taxonomy" id="319348"/>
    <lineage>
        <taxon>Eukaryota</taxon>
        <taxon>Metazoa</taxon>
        <taxon>Ecdysozoa</taxon>
        <taxon>Arthropoda</taxon>
        <taxon>Hexapoda</taxon>
        <taxon>Insecta</taxon>
        <taxon>Pterygota</taxon>
        <taxon>Neoptera</taxon>
        <taxon>Endopterygota</taxon>
        <taxon>Diptera</taxon>
        <taxon>Nematocera</taxon>
        <taxon>Chironomoidea</taxon>
        <taxon>Chironomidae</taxon>
        <taxon>Chironominae</taxon>
        <taxon>Polypedilum</taxon>
        <taxon>Polypedilum</taxon>
    </lineage>
</organism>
<evidence type="ECO:0000256" key="12">
    <source>
        <dbReference type="SAM" id="Phobius"/>
    </source>
</evidence>
<feature type="transmembrane region" description="Helical" evidence="12">
    <location>
        <begin position="720"/>
        <end position="741"/>
    </location>
</feature>
<accession>A0A9J6CMQ4</accession>
<evidence type="ECO:0000313" key="17">
    <source>
        <dbReference type="EMBL" id="KAG5683224.1"/>
    </source>
</evidence>
<dbReference type="InterPro" id="IPR057244">
    <property type="entry name" value="GAIN_B"/>
</dbReference>
<dbReference type="InterPro" id="IPR007110">
    <property type="entry name" value="Ig-like_dom"/>
</dbReference>
<comment type="similarity">
    <text evidence="2">Belongs to the G-protein coupled receptor 2 family. Adhesion G-protein coupled receptor (ADGR) subfamily.</text>
</comment>
<keyword evidence="7 12" id="KW-1133">Transmembrane helix</keyword>
<evidence type="ECO:0000256" key="7">
    <source>
        <dbReference type="ARBA" id="ARBA00022989"/>
    </source>
</evidence>
<feature type="signal peptide" evidence="13">
    <location>
        <begin position="1"/>
        <end position="20"/>
    </location>
</feature>
<evidence type="ECO:0000256" key="8">
    <source>
        <dbReference type="ARBA" id="ARBA00023136"/>
    </source>
</evidence>
<dbReference type="InterPro" id="IPR032675">
    <property type="entry name" value="LRR_dom_sf"/>
</dbReference>
<evidence type="ECO:0000256" key="5">
    <source>
        <dbReference type="ARBA" id="ARBA00022729"/>
    </source>
</evidence>
<feature type="transmembrane region" description="Helical" evidence="12">
    <location>
        <begin position="800"/>
        <end position="820"/>
    </location>
</feature>
<dbReference type="Gene3D" id="1.20.1070.10">
    <property type="entry name" value="Rhodopsin 7-helix transmembrane proteins"/>
    <property type="match status" value="1"/>
</dbReference>
<dbReference type="GO" id="GO:0007166">
    <property type="term" value="P:cell surface receptor signaling pathway"/>
    <property type="evidence" value="ECO:0007669"/>
    <property type="project" value="TreeGrafter"/>
</dbReference>
<evidence type="ECO:0000256" key="10">
    <source>
        <dbReference type="ARBA" id="ARBA00023170"/>
    </source>
</evidence>
<dbReference type="Pfam" id="PF26588">
    <property type="entry name" value="GAIN_ADGRA3"/>
    <property type="match status" value="1"/>
</dbReference>
<reference evidence="17" key="1">
    <citation type="submission" date="2021-03" db="EMBL/GenBank/DDBJ databases">
        <title>Chromosome level genome of the anhydrobiotic midge Polypedilum vanderplanki.</title>
        <authorList>
            <person name="Yoshida Y."/>
            <person name="Kikawada T."/>
            <person name="Gusev O."/>
        </authorList>
    </citation>
    <scope>NUCLEOTIDE SEQUENCE</scope>
    <source>
        <strain evidence="17">NIAS01</strain>
        <tissue evidence="17">Whole body or cell culture</tissue>
    </source>
</reference>
<feature type="transmembrane region" description="Helical" evidence="12">
    <location>
        <begin position="753"/>
        <end position="774"/>
    </location>
</feature>